<reference evidence="2" key="2">
    <citation type="submission" date="2025-08" db="UniProtKB">
        <authorList>
            <consortium name="Ensembl"/>
        </authorList>
    </citation>
    <scope>IDENTIFICATION</scope>
</reference>
<dbReference type="GeneTree" id="ENSGT00940000179067"/>
<dbReference type="Proteomes" id="UP000265080">
    <property type="component" value="Chromosome 18"/>
</dbReference>
<evidence type="ECO:0000313" key="2">
    <source>
        <dbReference type="Ensembl" id="ENSAPEP00000031995.1"/>
    </source>
</evidence>
<name>A0A3P8U0F6_AMPPE</name>
<protein>
    <recommendedName>
        <fullName evidence="4">Reverse transcriptase domain-containing protein</fullName>
    </recommendedName>
</protein>
<evidence type="ECO:0000256" key="1">
    <source>
        <dbReference type="SAM" id="MobiDB-lite"/>
    </source>
</evidence>
<reference evidence="2" key="3">
    <citation type="submission" date="2025-09" db="UniProtKB">
        <authorList>
            <consortium name="Ensembl"/>
        </authorList>
    </citation>
    <scope>IDENTIFICATION</scope>
</reference>
<dbReference type="Ensembl" id="ENSAPET00000032846.1">
    <property type="protein sequence ID" value="ENSAPEP00000031995.1"/>
    <property type="gene ID" value="ENSAPEG00000022729.1"/>
</dbReference>
<feature type="region of interest" description="Disordered" evidence="1">
    <location>
        <begin position="58"/>
        <end position="86"/>
    </location>
</feature>
<accession>A0A3P8U0F6</accession>
<evidence type="ECO:0008006" key="4">
    <source>
        <dbReference type="Google" id="ProtNLM"/>
    </source>
</evidence>
<organism evidence="2 3">
    <name type="scientific">Amphiprion percula</name>
    <name type="common">Orange clownfish</name>
    <name type="synonym">Lutjanus percula</name>
    <dbReference type="NCBI Taxonomy" id="161767"/>
    <lineage>
        <taxon>Eukaryota</taxon>
        <taxon>Metazoa</taxon>
        <taxon>Chordata</taxon>
        <taxon>Craniata</taxon>
        <taxon>Vertebrata</taxon>
        <taxon>Euteleostomi</taxon>
        <taxon>Actinopterygii</taxon>
        <taxon>Neopterygii</taxon>
        <taxon>Teleostei</taxon>
        <taxon>Neoteleostei</taxon>
        <taxon>Acanthomorphata</taxon>
        <taxon>Ovalentaria</taxon>
        <taxon>Pomacentridae</taxon>
        <taxon>Amphiprion</taxon>
    </lineage>
</organism>
<sequence length="86" mass="9903">MKPLKNPWSTVVNFRQLTLYYEKAFDSIQHKAVFKALKQHGVEDNYINILKEAYDGGTAQSPLNTQSNKTQLPLQTQTNTHLRLDL</sequence>
<keyword evidence="3" id="KW-1185">Reference proteome</keyword>
<proteinExistence type="predicted"/>
<dbReference type="AlphaFoldDB" id="A0A3P8U0F6"/>
<reference evidence="2 3" key="1">
    <citation type="submission" date="2018-03" db="EMBL/GenBank/DDBJ databases">
        <title>Finding Nemo's genes: A chromosome-scale reference assembly of the genome of the orange clownfish Amphiprion percula.</title>
        <authorList>
            <person name="Lehmann R."/>
        </authorList>
    </citation>
    <scope>NUCLEOTIDE SEQUENCE</scope>
</reference>
<evidence type="ECO:0000313" key="3">
    <source>
        <dbReference type="Proteomes" id="UP000265080"/>
    </source>
</evidence>